<protein>
    <submittedName>
        <fullName evidence="3">tRNA-specific adenosine deaminase-like protein 3</fullName>
    </submittedName>
</protein>
<proteinExistence type="inferred from homology"/>
<dbReference type="EMBL" id="GDJX01020385">
    <property type="protein sequence ID" value="JAT47551.1"/>
    <property type="molecule type" value="Transcribed_RNA"/>
</dbReference>
<dbReference type="GO" id="GO:0005737">
    <property type="term" value="C:cytoplasm"/>
    <property type="evidence" value="ECO:0007669"/>
    <property type="project" value="TreeGrafter"/>
</dbReference>
<gene>
    <name evidence="3" type="primary">adat3_3</name>
    <name evidence="3" type="ORF">g.78049</name>
</gene>
<accession>A0A1D1XYW2</accession>
<dbReference type="InterPro" id="IPR016193">
    <property type="entry name" value="Cytidine_deaminase-like"/>
</dbReference>
<name>A0A1D1XYW2_9ARAE</name>
<dbReference type="GO" id="GO:0005634">
    <property type="term" value="C:nucleus"/>
    <property type="evidence" value="ECO:0007669"/>
    <property type="project" value="TreeGrafter"/>
</dbReference>
<dbReference type="PANTHER" id="PTHR11079:SF156">
    <property type="entry name" value="INACTIVE TRNA-SPECIFIC ADENOSINE DEAMINASE-LIKE PROTEIN 3-RELATED"/>
    <property type="match status" value="1"/>
</dbReference>
<dbReference type="Gene3D" id="3.40.140.10">
    <property type="entry name" value="Cytidine Deaminase, domain 2"/>
    <property type="match status" value="1"/>
</dbReference>
<dbReference type="SUPFAM" id="SSF53927">
    <property type="entry name" value="Cytidine deaminase-like"/>
    <property type="match status" value="1"/>
</dbReference>
<comment type="similarity">
    <text evidence="2">Belongs to the cytidine and deoxycytidylate deaminase family. ADAT3 subfamily.</text>
</comment>
<sequence length="246" mass="28160">MLHHQKKNGRTNARADSVTEFTSEDSQWIVRCMKAALSLAKLRQLSQEVVNAALIVDPSSRELVAWAIDQTSSELSTNNIMEGSSCTRDAELLSFSESDENDVEYYQTLFHLYNSQEFSQSCVGVSCLFPRRWLEQKHHNEETTVNQGSKHSWHPLRHAAMVAIEKAADRDRQLFPNPSHLENSPNFGNSLQNSLISFPTKRQKTQMAENEEKLVQVDSKRCSLEVMRPYLCTGFDIYIVWEPCTM</sequence>
<evidence type="ECO:0000256" key="2">
    <source>
        <dbReference type="ARBA" id="ARBA00038160"/>
    </source>
</evidence>
<keyword evidence="1" id="KW-0819">tRNA processing</keyword>
<dbReference type="GO" id="GO:0052717">
    <property type="term" value="F:tRNA-specific adenosine-34 deaminase activity"/>
    <property type="evidence" value="ECO:0007669"/>
    <property type="project" value="TreeGrafter"/>
</dbReference>
<evidence type="ECO:0000256" key="1">
    <source>
        <dbReference type="ARBA" id="ARBA00022694"/>
    </source>
</evidence>
<organism evidence="3">
    <name type="scientific">Anthurium amnicola</name>
    <dbReference type="NCBI Taxonomy" id="1678845"/>
    <lineage>
        <taxon>Eukaryota</taxon>
        <taxon>Viridiplantae</taxon>
        <taxon>Streptophyta</taxon>
        <taxon>Embryophyta</taxon>
        <taxon>Tracheophyta</taxon>
        <taxon>Spermatophyta</taxon>
        <taxon>Magnoliopsida</taxon>
        <taxon>Liliopsida</taxon>
        <taxon>Araceae</taxon>
        <taxon>Pothoideae</taxon>
        <taxon>Potheae</taxon>
        <taxon>Anthurium</taxon>
    </lineage>
</organism>
<dbReference type="AlphaFoldDB" id="A0A1D1XYW2"/>
<reference evidence="3" key="1">
    <citation type="submission" date="2015-07" db="EMBL/GenBank/DDBJ databases">
        <title>Transcriptome Assembly of Anthurium amnicola.</title>
        <authorList>
            <person name="Suzuki J."/>
        </authorList>
    </citation>
    <scope>NUCLEOTIDE SEQUENCE</scope>
</reference>
<evidence type="ECO:0000313" key="3">
    <source>
        <dbReference type="EMBL" id="JAT47551.1"/>
    </source>
</evidence>
<dbReference type="PANTHER" id="PTHR11079">
    <property type="entry name" value="CYTOSINE DEAMINASE FAMILY MEMBER"/>
    <property type="match status" value="1"/>
</dbReference>
<dbReference type="GO" id="GO:0008033">
    <property type="term" value="P:tRNA processing"/>
    <property type="evidence" value="ECO:0007669"/>
    <property type="project" value="UniProtKB-KW"/>
</dbReference>
<feature type="non-terminal residue" evidence="3">
    <location>
        <position position="246"/>
    </location>
</feature>